<evidence type="ECO:0000256" key="3">
    <source>
        <dbReference type="SAM" id="MobiDB-lite"/>
    </source>
</evidence>
<dbReference type="SMART" id="SM00364">
    <property type="entry name" value="LRR_BAC"/>
    <property type="match status" value="4"/>
</dbReference>
<organism evidence="4 5">
    <name type="scientific">Basidiobolus ranarum</name>
    <dbReference type="NCBI Taxonomy" id="34480"/>
    <lineage>
        <taxon>Eukaryota</taxon>
        <taxon>Fungi</taxon>
        <taxon>Fungi incertae sedis</taxon>
        <taxon>Zoopagomycota</taxon>
        <taxon>Entomophthoromycotina</taxon>
        <taxon>Basidiobolomycetes</taxon>
        <taxon>Basidiobolales</taxon>
        <taxon>Basidiobolaceae</taxon>
        <taxon>Basidiobolus</taxon>
    </lineage>
</organism>
<dbReference type="SMART" id="SM00369">
    <property type="entry name" value="LRR_TYP"/>
    <property type="match status" value="7"/>
</dbReference>
<dbReference type="InterPro" id="IPR032675">
    <property type="entry name" value="LRR_dom_sf"/>
</dbReference>
<dbReference type="InterPro" id="IPR003591">
    <property type="entry name" value="Leu-rich_rpt_typical-subtyp"/>
</dbReference>
<dbReference type="Pfam" id="PF00560">
    <property type="entry name" value="LRR_1"/>
    <property type="match status" value="2"/>
</dbReference>
<proteinExistence type="predicted"/>
<dbReference type="SUPFAM" id="SSF52058">
    <property type="entry name" value="L domain-like"/>
    <property type="match status" value="1"/>
</dbReference>
<sequence length="661" mass="74306">MQLLWTSEAFVSPLQFLPFSPISPLLEYSSPDMHFKSSEKRKENPLTDWDLTEPKNLKTLAKRTSKDLTGKPLYTLSSQVLDCSWNSKSADLPDIEACNVVWDFTRKHSTQLVSTCQGVIHAESTQNAPLFVCGDNQSQNNTNTIKVPRNDAKSSICLRRRRLSNASMEHHVRDRLLAEAMSRTSTPIHDCDYWIDHSSDIFNLVEVDLSRNHLTQIPSCIISIAAQVEVLNLSHNRFTHIPEDLRLFKNLRVLDLSHNNISVGFPRELPSALSNLKVLRLYGNQITELPETLGEMSELESLMLGSIFGGNLVQTFPEKCISKLVNLKELDLTQNQLVSLPSDIGHPHSRLERLAISENQLLSLPSSVGRCRLLRSFDLSRNSLLDLPIEITDLIGLETLDLTDNKLCVIPGDIALFMSKTTVLLSGNPFTLGLRRQGSISESGESDNRTNASLTQQLRSSSPALEDTSNHFIQNSPVSPSHSNQEDINNSTISPTHASNPPPSHTPPSKYPPPSLRELAARQVLKHSIPVSRYCLPVTALKYLERGARPCCHCSNPYVREWISCIEIKNYLGHPKVPRSVRFCSAMCMVETKNSNFISDQNHPDKENTIEPYTFSHQKQPVKPFSSLITQRSNQPPIKSKKPSSLWNTKRMTDRPTTTDW</sequence>
<protein>
    <submittedName>
        <fullName evidence="4">Uncharacterized protein</fullName>
    </submittedName>
</protein>
<dbReference type="PANTHER" id="PTHR48051">
    <property type="match status" value="1"/>
</dbReference>
<keyword evidence="2" id="KW-0677">Repeat</keyword>
<feature type="region of interest" description="Disordered" evidence="3">
    <location>
        <begin position="629"/>
        <end position="661"/>
    </location>
</feature>
<evidence type="ECO:0000313" key="5">
    <source>
        <dbReference type="Proteomes" id="UP001479436"/>
    </source>
</evidence>
<reference evidence="4 5" key="1">
    <citation type="submission" date="2023-04" db="EMBL/GenBank/DDBJ databases">
        <title>Genome of Basidiobolus ranarum AG-B5.</title>
        <authorList>
            <person name="Stajich J.E."/>
            <person name="Carter-House D."/>
            <person name="Gryganskyi A."/>
        </authorList>
    </citation>
    <scope>NUCLEOTIDE SEQUENCE [LARGE SCALE GENOMIC DNA]</scope>
    <source>
        <strain evidence="4 5">AG-B5</strain>
    </source>
</reference>
<keyword evidence="5" id="KW-1185">Reference proteome</keyword>
<dbReference type="PROSITE" id="PS51450">
    <property type="entry name" value="LRR"/>
    <property type="match status" value="5"/>
</dbReference>
<name>A0ABR2VZI5_9FUNG</name>
<dbReference type="InterPro" id="IPR001611">
    <property type="entry name" value="Leu-rich_rpt"/>
</dbReference>
<feature type="compositionally biased region" description="Polar residues" evidence="3">
    <location>
        <begin position="470"/>
        <end position="493"/>
    </location>
</feature>
<dbReference type="Pfam" id="PF13855">
    <property type="entry name" value="LRR_8"/>
    <property type="match status" value="1"/>
</dbReference>
<keyword evidence="1" id="KW-0433">Leucine-rich repeat</keyword>
<accession>A0ABR2VZI5</accession>
<evidence type="ECO:0000256" key="1">
    <source>
        <dbReference type="ARBA" id="ARBA00022614"/>
    </source>
</evidence>
<evidence type="ECO:0000313" key="4">
    <source>
        <dbReference type="EMBL" id="KAK9711438.1"/>
    </source>
</evidence>
<dbReference type="Proteomes" id="UP001479436">
    <property type="component" value="Unassembled WGS sequence"/>
</dbReference>
<comment type="caution">
    <text evidence="4">The sequence shown here is derived from an EMBL/GenBank/DDBJ whole genome shotgun (WGS) entry which is preliminary data.</text>
</comment>
<feature type="region of interest" description="Disordered" evidence="3">
    <location>
        <begin position="439"/>
        <end position="515"/>
    </location>
</feature>
<dbReference type="PANTHER" id="PTHR48051:SF46">
    <property type="entry name" value="LEUCINE RICH REPEAT-CONTAINING DOMAIN PROTEIN"/>
    <property type="match status" value="1"/>
</dbReference>
<feature type="compositionally biased region" description="Polar residues" evidence="3">
    <location>
        <begin position="439"/>
        <end position="463"/>
    </location>
</feature>
<feature type="compositionally biased region" description="Pro residues" evidence="3">
    <location>
        <begin position="500"/>
        <end position="515"/>
    </location>
</feature>
<dbReference type="InterPro" id="IPR050216">
    <property type="entry name" value="LRR_domain-containing"/>
</dbReference>
<gene>
    <name evidence="4" type="ORF">K7432_007829</name>
</gene>
<evidence type="ECO:0000256" key="2">
    <source>
        <dbReference type="ARBA" id="ARBA00022737"/>
    </source>
</evidence>
<dbReference type="EMBL" id="JASJQH010007281">
    <property type="protein sequence ID" value="KAK9711438.1"/>
    <property type="molecule type" value="Genomic_DNA"/>
</dbReference>
<dbReference type="Gene3D" id="3.80.10.10">
    <property type="entry name" value="Ribonuclease Inhibitor"/>
    <property type="match status" value="2"/>
</dbReference>